<evidence type="ECO:0000259" key="4">
    <source>
        <dbReference type="Pfam" id="PF01281"/>
    </source>
</evidence>
<dbReference type="GO" id="GO:0005840">
    <property type="term" value="C:ribosome"/>
    <property type="evidence" value="ECO:0007669"/>
    <property type="project" value="UniProtKB-KW"/>
</dbReference>
<dbReference type="InterPro" id="IPR009027">
    <property type="entry name" value="Ribosomal_bL9/RNase_H1_N"/>
</dbReference>
<dbReference type="Proteomes" id="UP000193411">
    <property type="component" value="Unassembled WGS sequence"/>
</dbReference>
<keyword evidence="2" id="KW-0689">Ribosomal protein</keyword>
<dbReference type="GO" id="GO:1990904">
    <property type="term" value="C:ribonucleoprotein complex"/>
    <property type="evidence" value="ECO:0007669"/>
    <property type="project" value="UniProtKB-KW"/>
</dbReference>
<dbReference type="InterPro" id="IPR020070">
    <property type="entry name" value="Ribosomal_bL9_N"/>
</dbReference>
<dbReference type="Gene3D" id="3.40.5.10">
    <property type="entry name" value="Ribosomal protein L9, N-terminal domain"/>
    <property type="match status" value="1"/>
</dbReference>
<protein>
    <recommendedName>
        <fullName evidence="4">Ribosomal protein L9 domain-containing protein</fullName>
    </recommendedName>
</protein>
<feature type="domain" description="Ribosomal protein L9" evidence="4">
    <location>
        <begin position="52"/>
        <end position="85"/>
    </location>
</feature>
<dbReference type="AlphaFoldDB" id="A0A1Y2HDJ4"/>
<dbReference type="OrthoDB" id="5555409at2759"/>
<dbReference type="SUPFAM" id="SSF55653">
    <property type="entry name" value="Ribosomal protein L9 C-domain"/>
    <property type="match status" value="1"/>
</dbReference>
<keyword evidence="3" id="KW-0687">Ribonucleoprotein</keyword>
<name>A0A1Y2HDJ4_9FUNG</name>
<dbReference type="Pfam" id="PF01281">
    <property type="entry name" value="Ribosomal_L9_N"/>
    <property type="match status" value="1"/>
</dbReference>
<dbReference type="SUPFAM" id="SSF55658">
    <property type="entry name" value="L9 N-domain-like"/>
    <property type="match status" value="1"/>
</dbReference>
<evidence type="ECO:0000256" key="2">
    <source>
        <dbReference type="ARBA" id="ARBA00022980"/>
    </source>
</evidence>
<evidence type="ECO:0000256" key="3">
    <source>
        <dbReference type="ARBA" id="ARBA00023274"/>
    </source>
</evidence>
<dbReference type="InterPro" id="IPR036791">
    <property type="entry name" value="Ribosomal_bL9_C_sf"/>
</dbReference>
<dbReference type="EMBL" id="MCFL01000055">
    <property type="protein sequence ID" value="ORZ31773.1"/>
    <property type="molecule type" value="Genomic_DNA"/>
</dbReference>
<proteinExistence type="inferred from homology"/>
<reference evidence="5 6" key="1">
    <citation type="submission" date="2016-07" db="EMBL/GenBank/DDBJ databases">
        <title>Pervasive Adenine N6-methylation of Active Genes in Fungi.</title>
        <authorList>
            <consortium name="DOE Joint Genome Institute"/>
            <person name="Mondo S.J."/>
            <person name="Dannebaum R.O."/>
            <person name="Kuo R.C."/>
            <person name="Labutti K."/>
            <person name="Haridas S."/>
            <person name="Kuo A."/>
            <person name="Salamov A."/>
            <person name="Ahrendt S.R."/>
            <person name="Lipzen A."/>
            <person name="Sullivan W."/>
            <person name="Andreopoulos W.B."/>
            <person name="Clum A."/>
            <person name="Lindquist E."/>
            <person name="Daum C."/>
            <person name="Ramamoorthy G.K."/>
            <person name="Gryganskyi A."/>
            <person name="Culley D."/>
            <person name="Magnuson J.K."/>
            <person name="James T.Y."/>
            <person name="O'Malley M.A."/>
            <person name="Stajich J.E."/>
            <person name="Spatafora J.W."/>
            <person name="Visel A."/>
            <person name="Grigoriev I.V."/>
        </authorList>
    </citation>
    <scope>NUCLEOTIDE SEQUENCE [LARGE SCALE GENOMIC DNA]</scope>
    <source>
        <strain evidence="5 6">PL171</strain>
    </source>
</reference>
<evidence type="ECO:0000313" key="5">
    <source>
        <dbReference type="EMBL" id="ORZ31773.1"/>
    </source>
</evidence>
<dbReference type="InterPro" id="IPR036935">
    <property type="entry name" value="Ribosomal_bL9_N_sf"/>
</dbReference>
<organism evidence="5 6">
    <name type="scientific">Catenaria anguillulae PL171</name>
    <dbReference type="NCBI Taxonomy" id="765915"/>
    <lineage>
        <taxon>Eukaryota</taxon>
        <taxon>Fungi</taxon>
        <taxon>Fungi incertae sedis</taxon>
        <taxon>Blastocladiomycota</taxon>
        <taxon>Blastocladiomycetes</taxon>
        <taxon>Blastocladiales</taxon>
        <taxon>Catenariaceae</taxon>
        <taxon>Catenaria</taxon>
    </lineage>
</organism>
<accession>A0A1Y2HDJ4</accession>
<gene>
    <name evidence="5" type="ORF">BCR44DRAFT_65691</name>
</gene>
<evidence type="ECO:0000313" key="6">
    <source>
        <dbReference type="Proteomes" id="UP000193411"/>
    </source>
</evidence>
<comment type="caution">
    <text evidence="5">The sequence shown here is derived from an EMBL/GenBank/DDBJ whole genome shotgun (WGS) entry which is preliminary data.</text>
</comment>
<evidence type="ECO:0000256" key="1">
    <source>
        <dbReference type="ARBA" id="ARBA00010605"/>
    </source>
</evidence>
<dbReference type="Gene3D" id="3.10.430.100">
    <property type="entry name" value="Ribosomal protein L9, C-terminal domain"/>
    <property type="match status" value="1"/>
</dbReference>
<sequence>MHSAFRSVFSTCMPSSPSVACASASSTASPCVVFLHSAKRFRHTSNLYPTYLAQDVKGVGKEGDIVLLRAGYARNFIAGTGKGVMIPRDQRGFTRHQEVYRQLGFPVPTILKYYQGDIEPKAKGEAWRSSQLDDAFAADSSKSSSSNASVASLIAARAEIARTLRESLTTNPIRLFSSADPRGALYGSVTPSNVVAELEKRGIKGLPLVLKQHDQIAFYDGELGKIRKVKQVGKYKANMSVPMVGSVEFEVEVVGTSQVVKEQLLGGQQSESKSLAEEVSVSVSEQAAAPVAASAAAGEAVASESKQQ</sequence>
<comment type="similarity">
    <text evidence="1">Belongs to the bacterial ribosomal protein bL9 family.</text>
</comment>
<keyword evidence="6" id="KW-1185">Reference proteome</keyword>